<evidence type="ECO:0000256" key="6">
    <source>
        <dbReference type="ARBA" id="ARBA00022692"/>
    </source>
</evidence>
<evidence type="ECO:0000256" key="10">
    <source>
        <dbReference type="SAM" id="MobiDB-lite"/>
    </source>
</evidence>
<evidence type="ECO:0000256" key="5">
    <source>
        <dbReference type="ARBA" id="ARBA00022519"/>
    </source>
</evidence>
<feature type="compositionally biased region" description="Low complexity" evidence="10">
    <location>
        <begin position="184"/>
        <end position="195"/>
    </location>
</feature>
<dbReference type="InterPro" id="IPR006260">
    <property type="entry name" value="TonB/TolA_C"/>
</dbReference>
<dbReference type="SUPFAM" id="SSF74653">
    <property type="entry name" value="TolA/TonB C-terminal domain"/>
    <property type="match status" value="1"/>
</dbReference>
<dbReference type="GO" id="GO:0055085">
    <property type="term" value="P:transmembrane transport"/>
    <property type="evidence" value="ECO:0007669"/>
    <property type="project" value="InterPro"/>
</dbReference>
<keyword evidence="6 11" id="KW-0812">Transmembrane</keyword>
<keyword evidence="3" id="KW-0813">Transport</keyword>
<dbReference type="Pfam" id="PF03544">
    <property type="entry name" value="TonB_C"/>
    <property type="match status" value="1"/>
</dbReference>
<name>A0A538TI45_UNCEI</name>
<dbReference type="Gene3D" id="3.30.1150.10">
    <property type="match status" value="1"/>
</dbReference>
<comment type="similarity">
    <text evidence="2">Belongs to the TonB family.</text>
</comment>
<evidence type="ECO:0000256" key="3">
    <source>
        <dbReference type="ARBA" id="ARBA00022448"/>
    </source>
</evidence>
<keyword evidence="7" id="KW-0653">Protein transport</keyword>
<dbReference type="GO" id="GO:0015031">
    <property type="term" value="P:protein transport"/>
    <property type="evidence" value="ECO:0007669"/>
    <property type="project" value="UniProtKB-KW"/>
</dbReference>
<evidence type="ECO:0000256" key="1">
    <source>
        <dbReference type="ARBA" id="ARBA00004383"/>
    </source>
</evidence>
<feature type="compositionally biased region" description="Polar residues" evidence="10">
    <location>
        <begin position="122"/>
        <end position="148"/>
    </location>
</feature>
<evidence type="ECO:0000256" key="7">
    <source>
        <dbReference type="ARBA" id="ARBA00022927"/>
    </source>
</evidence>
<evidence type="ECO:0000313" key="13">
    <source>
        <dbReference type="EMBL" id="TMQ63288.1"/>
    </source>
</evidence>
<keyword evidence="4" id="KW-1003">Cell membrane</keyword>
<dbReference type="InterPro" id="IPR037682">
    <property type="entry name" value="TonB_C"/>
</dbReference>
<feature type="domain" description="TonB C-terminal" evidence="12">
    <location>
        <begin position="221"/>
        <end position="314"/>
    </location>
</feature>
<proteinExistence type="inferred from homology"/>
<reference evidence="13 14" key="1">
    <citation type="journal article" date="2019" name="Nat. Microbiol.">
        <title>Mediterranean grassland soil C-N compound turnover is dependent on rainfall and depth, and is mediated by genomically divergent microorganisms.</title>
        <authorList>
            <person name="Diamond S."/>
            <person name="Andeer P.F."/>
            <person name="Li Z."/>
            <person name="Crits-Christoph A."/>
            <person name="Burstein D."/>
            <person name="Anantharaman K."/>
            <person name="Lane K.R."/>
            <person name="Thomas B.C."/>
            <person name="Pan C."/>
            <person name="Northen T.R."/>
            <person name="Banfield J.F."/>
        </authorList>
    </citation>
    <scope>NUCLEOTIDE SEQUENCE [LARGE SCALE GENOMIC DNA]</scope>
    <source>
        <strain evidence="13">WS_9</strain>
    </source>
</reference>
<keyword evidence="9 11" id="KW-0472">Membrane</keyword>
<evidence type="ECO:0000256" key="8">
    <source>
        <dbReference type="ARBA" id="ARBA00022989"/>
    </source>
</evidence>
<protein>
    <submittedName>
        <fullName evidence="13">Energy transducer TonB</fullName>
    </submittedName>
</protein>
<feature type="region of interest" description="Disordered" evidence="10">
    <location>
        <begin position="61"/>
        <end position="88"/>
    </location>
</feature>
<feature type="transmembrane region" description="Helical" evidence="11">
    <location>
        <begin position="17"/>
        <end position="36"/>
    </location>
</feature>
<keyword evidence="5" id="KW-0997">Cell inner membrane</keyword>
<evidence type="ECO:0000256" key="9">
    <source>
        <dbReference type="ARBA" id="ARBA00023136"/>
    </source>
</evidence>
<dbReference type="GO" id="GO:0005886">
    <property type="term" value="C:plasma membrane"/>
    <property type="evidence" value="ECO:0007669"/>
    <property type="project" value="UniProtKB-SubCell"/>
</dbReference>
<dbReference type="InterPro" id="IPR051045">
    <property type="entry name" value="TonB-dependent_transducer"/>
</dbReference>
<dbReference type="EMBL" id="VBOZ01000032">
    <property type="protein sequence ID" value="TMQ63288.1"/>
    <property type="molecule type" value="Genomic_DNA"/>
</dbReference>
<sequence>MTVATVRLDNYGARRRTLWTMTTSFVLHVLLLLWIMTLKSAVADLPLVTEITLLEPGDLQAAAPSAPAPTPAAPGQVTTRGMTTKSSEDTHFRRVADRGDISLDPQSDVTLMDRMASRLAALQNQSRPSTVGSVSASTPTSLFGTSPATVAGPGTGSAAVSLTRGGAGGGTALDLSRGTTAGAPAALAPAGLPAGKSEADAPAKAGESTAQRTVAGASLMGPVADRPVLFHSLPVYPDWAKREAVEGSVTIYFVVRPNGSVKENVMIQKTAGFGDFDENARVALRGWRFEPLRDGRTGEQWGTITFHFRLREAG</sequence>
<dbReference type="Proteomes" id="UP000317691">
    <property type="component" value="Unassembled WGS sequence"/>
</dbReference>
<evidence type="ECO:0000259" key="12">
    <source>
        <dbReference type="PROSITE" id="PS52015"/>
    </source>
</evidence>
<feature type="region of interest" description="Disordered" evidence="10">
    <location>
        <begin position="122"/>
        <end position="157"/>
    </location>
</feature>
<feature type="region of interest" description="Disordered" evidence="10">
    <location>
        <begin position="184"/>
        <end position="210"/>
    </location>
</feature>
<evidence type="ECO:0000256" key="2">
    <source>
        <dbReference type="ARBA" id="ARBA00006555"/>
    </source>
</evidence>
<dbReference type="PANTHER" id="PTHR33446">
    <property type="entry name" value="PROTEIN TONB-RELATED"/>
    <property type="match status" value="1"/>
</dbReference>
<evidence type="ECO:0000256" key="4">
    <source>
        <dbReference type="ARBA" id="ARBA00022475"/>
    </source>
</evidence>
<keyword evidence="8 11" id="KW-1133">Transmembrane helix</keyword>
<accession>A0A538TI45</accession>
<comment type="caution">
    <text evidence="13">The sequence shown here is derived from an EMBL/GenBank/DDBJ whole genome shotgun (WGS) entry which is preliminary data.</text>
</comment>
<dbReference type="NCBIfam" id="TIGR01352">
    <property type="entry name" value="tonB_Cterm"/>
    <property type="match status" value="1"/>
</dbReference>
<evidence type="ECO:0000256" key="11">
    <source>
        <dbReference type="SAM" id="Phobius"/>
    </source>
</evidence>
<feature type="compositionally biased region" description="Polar residues" evidence="10">
    <location>
        <begin position="76"/>
        <end position="85"/>
    </location>
</feature>
<dbReference type="AlphaFoldDB" id="A0A538TI45"/>
<evidence type="ECO:0000313" key="14">
    <source>
        <dbReference type="Proteomes" id="UP000317691"/>
    </source>
</evidence>
<gene>
    <name evidence="13" type="ORF">E6K79_10320</name>
</gene>
<comment type="subcellular location">
    <subcellularLocation>
        <location evidence="1">Cell inner membrane</location>
        <topology evidence="1">Single-pass membrane protein</topology>
        <orientation evidence="1">Periplasmic side</orientation>
    </subcellularLocation>
</comment>
<dbReference type="PROSITE" id="PS52015">
    <property type="entry name" value="TONB_CTD"/>
    <property type="match status" value="1"/>
</dbReference>
<organism evidence="13 14">
    <name type="scientific">Eiseniibacteriota bacterium</name>
    <dbReference type="NCBI Taxonomy" id="2212470"/>
    <lineage>
        <taxon>Bacteria</taxon>
        <taxon>Candidatus Eiseniibacteriota</taxon>
    </lineage>
</organism>